<protein>
    <submittedName>
        <fullName evidence="1">Uncharacterized protein</fullName>
    </submittedName>
</protein>
<gene>
    <name evidence="1" type="ORF">TRP8649_03289</name>
</gene>
<accession>A0A238JH70</accession>
<proteinExistence type="predicted"/>
<dbReference type="RefSeq" id="WP_099246995.1">
    <property type="nucleotide sequence ID" value="NZ_FXXP01000002.1"/>
</dbReference>
<organism evidence="1 2">
    <name type="scientific">Pelagimonas phthalicica</name>
    <dbReference type="NCBI Taxonomy" id="1037362"/>
    <lineage>
        <taxon>Bacteria</taxon>
        <taxon>Pseudomonadati</taxon>
        <taxon>Pseudomonadota</taxon>
        <taxon>Alphaproteobacteria</taxon>
        <taxon>Rhodobacterales</taxon>
        <taxon>Roseobacteraceae</taxon>
        <taxon>Pelagimonas</taxon>
    </lineage>
</organism>
<keyword evidence="2" id="KW-1185">Reference proteome</keyword>
<reference evidence="2" key="1">
    <citation type="submission" date="2017-05" db="EMBL/GenBank/DDBJ databases">
        <authorList>
            <person name="Rodrigo-Torres L."/>
            <person name="Arahal R. D."/>
            <person name="Lucena T."/>
        </authorList>
    </citation>
    <scope>NUCLEOTIDE SEQUENCE [LARGE SCALE GENOMIC DNA]</scope>
    <source>
        <strain evidence="2">CECT 8649</strain>
    </source>
</reference>
<evidence type="ECO:0000313" key="1">
    <source>
        <dbReference type="EMBL" id="SMX29156.1"/>
    </source>
</evidence>
<evidence type="ECO:0000313" key="2">
    <source>
        <dbReference type="Proteomes" id="UP000225972"/>
    </source>
</evidence>
<dbReference type="AlphaFoldDB" id="A0A238JH70"/>
<dbReference type="Proteomes" id="UP000225972">
    <property type="component" value="Unassembled WGS sequence"/>
</dbReference>
<name>A0A238JH70_9RHOB</name>
<dbReference type="EMBL" id="FXXP01000002">
    <property type="protein sequence ID" value="SMX29156.1"/>
    <property type="molecule type" value="Genomic_DNA"/>
</dbReference>
<dbReference type="OrthoDB" id="7872569at2"/>
<sequence>MFDFKTPNGAILRNATVEAARTNGVSEDEIAVVLKAERKRLVSEECRRRIYAHASAEAQTNMGLAVGVIGAKTASNRTDAEVAILAGATAALGWVQAMRAANAALIENAEADFLDDAAWPEIPAEAAQVAASF</sequence>